<dbReference type="EMBL" id="FQUQ01000007">
    <property type="protein sequence ID" value="SHG78528.1"/>
    <property type="molecule type" value="Genomic_DNA"/>
</dbReference>
<feature type="transmembrane region" description="Helical" evidence="1">
    <location>
        <begin position="58"/>
        <end position="82"/>
    </location>
</feature>
<dbReference type="STRING" id="288992.SAMN04488522_107245"/>
<dbReference type="Proteomes" id="UP000184287">
    <property type="component" value="Unassembled WGS sequence"/>
</dbReference>
<gene>
    <name evidence="2" type="ORF">SAMN04488522_107245</name>
</gene>
<reference evidence="3" key="1">
    <citation type="submission" date="2016-11" db="EMBL/GenBank/DDBJ databases">
        <authorList>
            <person name="Varghese N."/>
            <person name="Submissions S."/>
        </authorList>
    </citation>
    <scope>NUCLEOTIDE SEQUENCE [LARGE SCALE GENOMIC DNA]</scope>
    <source>
        <strain evidence="3">DSM 16990</strain>
    </source>
</reference>
<name>A0A1M5MMJ5_9SPHI</name>
<proteinExistence type="predicted"/>
<evidence type="ECO:0008006" key="4">
    <source>
        <dbReference type="Google" id="ProtNLM"/>
    </source>
</evidence>
<evidence type="ECO:0000256" key="1">
    <source>
        <dbReference type="SAM" id="Phobius"/>
    </source>
</evidence>
<sequence length="439" mass="48561">MPDPDKYNETSMKPNEHIKLPEDELITHIRESLMAHEEEYAPGAWENFIQEKPKKRGLLFWLGSLSSAAAVLLIGFGLFFTLNKNTVPKNPELSVIKPLQKAPGVPEAADVKPKEDVESGQEEHSVVVAGLNSSSTEAGLDSGYPKVAMEGPIEVKTPDQYIIAVPNAKNEVALNSTTVKQGEVVVQEQVVAQVPQAEKKRSFQEFLNEESKHNGAVKRDNSVLKRQSKWEMGLVVAPSFGNNKELNMGYGLSMAYALSDKVSISSGVSYNQMGASRSIVNENPPNMALSMDMGAGMAKEEKELKSVSARLRGIDIPLELKYHLSKKLYANVGVSAFAVIDQKQQNTFFERKVESQGYSLESGSAKTTVLNRTVSEEAPKEEVKNDPYLGFYNFSVGYKQKISKGKSFSVEPFVKLPMKELKQENLYLIGTGVRLKFDF</sequence>
<protein>
    <recommendedName>
        <fullName evidence="4">Outer membrane protein beta-barrel domain-containing protein</fullName>
    </recommendedName>
</protein>
<accession>A0A1M5MMJ5</accession>
<keyword evidence="1" id="KW-0472">Membrane</keyword>
<evidence type="ECO:0000313" key="2">
    <source>
        <dbReference type="EMBL" id="SHG78528.1"/>
    </source>
</evidence>
<keyword evidence="1" id="KW-1133">Transmembrane helix</keyword>
<dbReference type="AlphaFoldDB" id="A0A1M5MMJ5"/>
<keyword evidence="1" id="KW-0812">Transmembrane</keyword>
<organism evidence="2 3">
    <name type="scientific">Pedobacter caeni</name>
    <dbReference type="NCBI Taxonomy" id="288992"/>
    <lineage>
        <taxon>Bacteria</taxon>
        <taxon>Pseudomonadati</taxon>
        <taxon>Bacteroidota</taxon>
        <taxon>Sphingobacteriia</taxon>
        <taxon>Sphingobacteriales</taxon>
        <taxon>Sphingobacteriaceae</taxon>
        <taxon>Pedobacter</taxon>
    </lineage>
</organism>
<evidence type="ECO:0000313" key="3">
    <source>
        <dbReference type="Proteomes" id="UP000184287"/>
    </source>
</evidence>
<keyword evidence="3" id="KW-1185">Reference proteome</keyword>